<dbReference type="Pfam" id="PF14028">
    <property type="entry name" value="Lant_dehydr_C"/>
    <property type="match status" value="1"/>
</dbReference>
<sequence length="350" mass="39314">MDWHTIHVYYHDDDKDALILEAVRPLFDKLAGQVGALSWTRHWRQGPHLRLNVRADQDTVHRSVFPAAQRIVGGWLERNPSTRRLDPLEVLADHRRLAEAENERGPLTPWPANNSLRLGHYDRRVEVLGNEAMAGLLADFYADTTPISFRMTERSGRGQRLMLAFDLIVAAVHGLSTVGIKDGFVALRSHAEAFLNGRPENAMLRDGWDRHYRLHSATLAARLAGVVATVDGSPEAVPFVREWVDLLRRYRSRAEDLVARYEFSLPPLDSGANSRLSTASPFHAALVAGSRWARLRDSTAFALSRLLINYTYLQLTRLGVPAGQRFLMCHLAANTVEDQYDVSALELAAL</sequence>
<keyword evidence="3" id="KW-1185">Reference proteome</keyword>
<proteinExistence type="predicted"/>
<reference evidence="2 3" key="1">
    <citation type="submission" date="2020-01" db="EMBL/GenBank/DDBJ databases">
        <title>Kibdelosporangium persica a novel Actinomycetes from a hot desert in Iran.</title>
        <authorList>
            <person name="Safaei N."/>
            <person name="Zaburannyi N."/>
            <person name="Mueller R."/>
            <person name="Wink J."/>
        </authorList>
    </citation>
    <scope>NUCLEOTIDE SEQUENCE [LARGE SCALE GENOMIC DNA]</scope>
    <source>
        <strain evidence="2 3">4NS15</strain>
    </source>
</reference>
<feature type="domain" description="Thiopeptide-type bacteriocin biosynthesis" evidence="1">
    <location>
        <begin position="3"/>
        <end position="335"/>
    </location>
</feature>
<dbReference type="NCBIfam" id="NF045556">
    <property type="entry name" value="TbtD_PbtD_pyrid"/>
    <property type="match status" value="1"/>
</dbReference>
<organism evidence="2 3">
    <name type="scientific">Kibdelosporangium persicum</name>
    <dbReference type="NCBI Taxonomy" id="2698649"/>
    <lineage>
        <taxon>Bacteria</taxon>
        <taxon>Bacillati</taxon>
        <taxon>Actinomycetota</taxon>
        <taxon>Actinomycetes</taxon>
        <taxon>Pseudonocardiales</taxon>
        <taxon>Pseudonocardiaceae</taxon>
        <taxon>Kibdelosporangium</taxon>
    </lineage>
</organism>
<gene>
    <name evidence="2" type="ORF">GC106_37650</name>
</gene>
<dbReference type="RefSeq" id="WP_173132718.1">
    <property type="nucleotide sequence ID" value="NZ_CBCSGW010000003.1"/>
</dbReference>
<protein>
    <submittedName>
        <fullName evidence="2">Lantibiotic biosynthesis dehydratase C-term</fullName>
    </submittedName>
</protein>
<dbReference type="Proteomes" id="UP000763557">
    <property type="component" value="Unassembled WGS sequence"/>
</dbReference>
<evidence type="ECO:0000313" key="2">
    <source>
        <dbReference type="EMBL" id="NRN66540.1"/>
    </source>
</evidence>
<accession>A0ABX2F6X6</accession>
<dbReference type="EMBL" id="JAAATY010000010">
    <property type="protein sequence ID" value="NRN66540.1"/>
    <property type="molecule type" value="Genomic_DNA"/>
</dbReference>
<dbReference type="InterPro" id="IPR054643">
    <property type="entry name" value="TbtD_PbtD_pyrid"/>
</dbReference>
<dbReference type="InterPro" id="IPR023809">
    <property type="entry name" value="Thiopep_bacteriocin_synth_dom"/>
</dbReference>
<evidence type="ECO:0000313" key="3">
    <source>
        <dbReference type="Proteomes" id="UP000763557"/>
    </source>
</evidence>
<evidence type="ECO:0000259" key="1">
    <source>
        <dbReference type="Pfam" id="PF14028"/>
    </source>
</evidence>
<comment type="caution">
    <text evidence="2">The sequence shown here is derived from an EMBL/GenBank/DDBJ whole genome shotgun (WGS) entry which is preliminary data.</text>
</comment>
<name>A0ABX2F6X6_9PSEU</name>